<feature type="transmembrane region" description="Helical" evidence="3">
    <location>
        <begin position="101"/>
        <end position="122"/>
    </location>
</feature>
<keyword evidence="5" id="KW-1185">Reference proteome</keyword>
<feature type="transmembrane region" description="Helical" evidence="3">
    <location>
        <begin position="195"/>
        <end position="214"/>
    </location>
</feature>
<dbReference type="OrthoDB" id="8477685at2"/>
<protein>
    <recommendedName>
        <fullName evidence="6">TIGR02302 family protein</fullName>
    </recommendedName>
</protein>
<feature type="compositionally biased region" description="Gly residues" evidence="2">
    <location>
        <begin position="21"/>
        <end position="33"/>
    </location>
</feature>
<evidence type="ECO:0000256" key="1">
    <source>
        <dbReference type="SAM" id="Coils"/>
    </source>
</evidence>
<feature type="compositionally biased region" description="Basic and acidic residues" evidence="2">
    <location>
        <begin position="803"/>
        <end position="814"/>
    </location>
</feature>
<evidence type="ECO:0000256" key="3">
    <source>
        <dbReference type="SAM" id="Phobius"/>
    </source>
</evidence>
<dbReference type="EMBL" id="CP016364">
    <property type="protein sequence ID" value="APG48383.1"/>
    <property type="molecule type" value="Genomic_DNA"/>
</dbReference>
<keyword evidence="3" id="KW-0472">Membrane</keyword>
<accession>A0A1L3I8J1</accession>
<feature type="compositionally biased region" description="Basic and acidic residues" evidence="2">
    <location>
        <begin position="831"/>
        <end position="846"/>
    </location>
</feature>
<gene>
    <name evidence="4" type="ORF">PhaeoP97_03008</name>
</gene>
<evidence type="ECO:0000256" key="2">
    <source>
        <dbReference type="SAM" id="MobiDB-lite"/>
    </source>
</evidence>
<feature type="region of interest" description="Disordered" evidence="2">
    <location>
        <begin position="1"/>
        <end position="36"/>
    </location>
</feature>
<feature type="compositionally biased region" description="Gly residues" evidence="2">
    <location>
        <begin position="702"/>
        <end position="722"/>
    </location>
</feature>
<feature type="compositionally biased region" description="Low complexity" evidence="2">
    <location>
        <begin position="733"/>
        <end position="747"/>
    </location>
</feature>
<proteinExistence type="predicted"/>
<keyword evidence="1" id="KW-0175">Coiled coil</keyword>
<evidence type="ECO:0008006" key="6">
    <source>
        <dbReference type="Google" id="ProtNLM"/>
    </source>
</evidence>
<dbReference type="InterPro" id="IPR012683">
    <property type="entry name" value="CHP02302_TM"/>
</dbReference>
<dbReference type="Proteomes" id="UP000183859">
    <property type="component" value="Chromosome"/>
</dbReference>
<feature type="compositionally biased region" description="Gly residues" evidence="2">
    <location>
        <begin position="765"/>
        <end position="774"/>
    </location>
</feature>
<feature type="compositionally biased region" description="Low complexity" evidence="2">
    <location>
        <begin position="856"/>
        <end position="866"/>
    </location>
</feature>
<name>A0A1L3I8J1_9RHOB</name>
<sequence length="937" mass="101728">MANDPEFRRKADTRPSDALGPPGGSDRGQGGGDSPCKTAVTPGDLGFLDPRLAALRWPLRLTWLGLLAERLVQTFWPLVSLVMLALAAVMLGLHEQLPVELVWAGAVLLVLAVLAALGFGFWRFRFPRAADALARLDVTLPGHPIAALLDAQAIGSDDPASQVLWRAHLQRMQARAATAVAPKPDLSVARADPFALRYLAVLALAVAMLFGSIWRAGTLGELAPGAVAATAGPTWEGWVEPPRYTGLPVLYLNDQTDEVLSLPENSRLTLRFYGEVGDLTLDETVSGRTGDLPSAADSEQSFMITEDGTIAINGVGGRSWDIRLVADLPPTIAIIGDPTLEADDTTTLTYTASDDYGVVDGQVEISLDMEALVRRHGLVAQPDPRDPIVLDLSLPLSGDRRAFDEQMIDAFAKHAWANMPVTYRMTAQDAAGQRTLSEPLSSSLVTRRFFDPMAAAVAEQRRDLLWARVNAPRVAQVLRALSHYPAEVFHDRGDYLRLRTILRRLEQHSANGSLSAEVQEELAEALWQLAIQLEDGDVGDALARMQRAEEQLSQAMRDGATEEEISRLMQQLRDATQDYLRQLQRQAQQQGEQGEQQGGADENAMQLTQQDLQAMMDRIQDLMEQGRMAEAEQALREFQQMMENMRVTEGQPGQNGDPGEQSMEGLAETLREQQGLSDQAFRNLQEQFNPGARRGENQGNEGRNGGLGRGQSHEGGQGNQGGKGDRPGSGDPSGNRQSGQSGQGQRSPDTGTAQRGGADGQPSGQQGGERGLGGSLADRQQALRDQLQAQRDGLPLSGGDGGEATRDALEDAGRAMDGAEDALRQGDLAEAIDRQSDAMEALREGMRALGEAMAEQQQPGQQQGQGRANTSAQGSRMDPLGRRNGEQGDGGVSDGQFSEGQAYRRAWDLLEEIRRRAGERNRSDTERNYLERLLDRF</sequence>
<feature type="coiled-coil region" evidence="1">
    <location>
        <begin position="538"/>
        <end position="651"/>
    </location>
</feature>
<organism evidence="4 5">
    <name type="scientific">Phaeobacter porticola</name>
    <dbReference type="NCBI Taxonomy" id="1844006"/>
    <lineage>
        <taxon>Bacteria</taxon>
        <taxon>Pseudomonadati</taxon>
        <taxon>Pseudomonadota</taxon>
        <taxon>Alphaproteobacteria</taxon>
        <taxon>Rhodobacterales</taxon>
        <taxon>Roseobacteraceae</taxon>
        <taxon>Phaeobacter</taxon>
    </lineage>
</organism>
<keyword evidence="3" id="KW-1133">Transmembrane helix</keyword>
<dbReference type="Pfam" id="PF13779">
    <property type="entry name" value="DUF4175"/>
    <property type="match status" value="1"/>
</dbReference>
<keyword evidence="3" id="KW-0812">Transmembrane</keyword>
<evidence type="ECO:0000313" key="5">
    <source>
        <dbReference type="Proteomes" id="UP000183859"/>
    </source>
</evidence>
<dbReference type="RefSeq" id="WP_072505726.1">
    <property type="nucleotide sequence ID" value="NZ_CP016364.1"/>
</dbReference>
<reference evidence="5" key="1">
    <citation type="submission" date="2016-07" db="EMBL/GenBank/DDBJ databases">
        <title>Phaeobacter portensis sp. nov., a tropodithietic acid producing bacterium isolated from a German harbor.</title>
        <authorList>
            <person name="Freese H.M."/>
            <person name="Bunk B."/>
            <person name="Breider S."/>
            <person name="Brinkhoff T."/>
        </authorList>
    </citation>
    <scope>NUCLEOTIDE SEQUENCE [LARGE SCALE GENOMIC DNA]</scope>
    <source>
        <strain evidence="5">P97</strain>
    </source>
</reference>
<dbReference type="AlphaFoldDB" id="A0A1L3I8J1"/>
<evidence type="ECO:0000313" key="4">
    <source>
        <dbReference type="EMBL" id="APG48383.1"/>
    </source>
</evidence>
<feature type="compositionally biased region" description="Low complexity" evidence="2">
    <location>
        <begin position="775"/>
        <end position="792"/>
    </location>
</feature>
<dbReference type="STRING" id="1844006.PhaeoP97_03008"/>
<feature type="region of interest" description="Disordered" evidence="2">
    <location>
        <begin position="688"/>
        <end position="901"/>
    </location>
</feature>
<feature type="transmembrane region" description="Helical" evidence="3">
    <location>
        <begin position="75"/>
        <end position="95"/>
    </location>
</feature>
<dbReference type="KEGG" id="php:PhaeoP97_03008"/>
<feature type="compositionally biased region" description="Basic and acidic residues" evidence="2">
    <location>
        <begin position="1"/>
        <end position="15"/>
    </location>
</feature>